<dbReference type="KEGG" id="lalw:BTM29_10090"/>
<accession>A0A1P8Q4Y9</accession>
<dbReference type="STRING" id="1847728.BTM29_10090"/>
<gene>
    <name evidence="1" type="ORF">BTM29_10090</name>
</gene>
<organism evidence="1 2">
    <name type="scientific">Companilactobacillus allii</name>
    <dbReference type="NCBI Taxonomy" id="1847728"/>
    <lineage>
        <taxon>Bacteria</taxon>
        <taxon>Bacillati</taxon>
        <taxon>Bacillota</taxon>
        <taxon>Bacilli</taxon>
        <taxon>Lactobacillales</taxon>
        <taxon>Lactobacillaceae</taxon>
        <taxon>Companilactobacillus</taxon>
    </lineage>
</organism>
<name>A0A1P8Q4Y9_9LACO</name>
<sequence length="94" mass="11313">MSLTDERIKRVITAYQDLSIILYKLVFKKDLSKINGIYTVTLKKRKLEMTSKEFKSIDVDMQKRLRESDLVTIPINKLDYFELKELLEENWRKL</sequence>
<dbReference type="AlphaFoldDB" id="A0A1P8Q4Y9"/>
<evidence type="ECO:0000313" key="1">
    <source>
        <dbReference type="EMBL" id="APX72879.1"/>
    </source>
</evidence>
<dbReference type="Proteomes" id="UP000187499">
    <property type="component" value="Chromosome"/>
</dbReference>
<proteinExistence type="predicted"/>
<dbReference type="RefSeq" id="WP_076617032.1">
    <property type="nucleotide sequence ID" value="NZ_CP019323.1"/>
</dbReference>
<keyword evidence="2" id="KW-1185">Reference proteome</keyword>
<dbReference type="EMBL" id="CP019323">
    <property type="protein sequence ID" value="APX72879.1"/>
    <property type="molecule type" value="Genomic_DNA"/>
</dbReference>
<evidence type="ECO:0000313" key="2">
    <source>
        <dbReference type="Proteomes" id="UP000187499"/>
    </source>
</evidence>
<protein>
    <submittedName>
        <fullName evidence="1">Uncharacterized protein</fullName>
    </submittedName>
</protein>
<reference evidence="2" key="1">
    <citation type="submission" date="2016-12" db="EMBL/GenBank/DDBJ databases">
        <authorList>
            <person name="Jung M.Y."/>
            <person name="Lee S.H."/>
        </authorList>
    </citation>
    <scope>NUCLEOTIDE SEQUENCE [LARGE SCALE GENOMIC DNA]</scope>
    <source>
        <strain evidence="2">WiKim39</strain>
    </source>
</reference>